<reference evidence="3 4" key="1">
    <citation type="submission" date="2021-07" db="EMBL/GenBank/DDBJ databases">
        <title>Actinomadura sp. PM05-2 isolated from lichen.</title>
        <authorList>
            <person name="Somphong A."/>
            <person name="Phongsopitanun W."/>
            <person name="Tanasupawat S."/>
            <person name="Peongsungnone V."/>
        </authorList>
    </citation>
    <scope>NUCLEOTIDE SEQUENCE [LARGE SCALE GENOMIC DNA]</scope>
    <source>
        <strain evidence="3 4">PM05-2</strain>
    </source>
</reference>
<proteinExistence type="predicted"/>
<name>A0ABS7FUZ1_9ACTN</name>
<evidence type="ECO:0000259" key="2">
    <source>
        <dbReference type="Pfam" id="PF13581"/>
    </source>
</evidence>
<sequence length="149" mass="16123">MIQNPHGKPPGAANGVTHLIIKSRPESVKNARDFVGLWFDAQGFDETAAGIAVIVASELVTNAHLHGTGENDDITVRLYRSDAGPMIEVWDGGDDEPKMRHGGIDLESTSGRGLAMIDRIACMWGYDFRVSGGKTVWALLCENYKEPAA</sequence>
<dbReference type="InterPro" id="IPR036890">
    <property type="entry name" value="HATPase_C_sf"/>
</dbReference>
<comment type="caution">
    <text evidence="3">The sequence shown here is derived from an EMBL/GenBank/DDBJ whole genome shotgun (WGS) entry which is preliminary data.</text>
</comment>
<gene>
    <name evidence="3" type="ORF">K1Y72_17755</name>
</gene>
<dbReference type="CDD" id="cd16936">
    <property type="entry name" value="HATPase_RsbW-like"/>
    <property type="match status" value="1"/>
</dbReference>
<keyword evidence="3" id="KW-0067">ATP-binding</keyword>
<keyword evidence="1" id="KW-0808">Transferase</keyword>
<dbReference type="GO" id="GO:0005524">
    <property type="term" value="F:ATP binding"/>
    <property type="evidence" value="ECO:0007669"/>
    <property type="project" value="UniProtKB-KW"/>
</dbReference>
<dbReference type="InterPro" id="IPR050267">
    <property type="entry name" value="Anti-sigma-factor_SerPK"/>
</dbReference>
<dbReference type="Gene3D" id="3.30.565.10">
    <property type="entry name" value="Histidine kinase-like ATPase, C-terminal domain"/>
    <property type="match status" value="1"/>
</dbReference>
<dbReference type="SUPFAM" id="SSF55874">
    <property type="entry name" value="ATPase domain of HSP90 chaperone/DNA topoisomerase II/histidine kinase"/>
    <property type="match status" value="1"/>
</dbReference>
<dbReference type="Proteomes" id="UP000774570">
    <property type="component" value="Unassembled WGS sequence"/>
</dbReference>
<accession>A0ABS7FUZ1</accession>
<evidence type="ECO:0000256" key="1">
    <source>
        <dbReference type="ARBA" id="ARBA00022527"/>
    </source>
</evidence>
<dbReference type="Pfam" id="PF13581">
    <property type="entry name" value="HATPase_c_2"/>
    <property type="match status" value="1"/>
</dbReference>
<keyword evidence="4" id="KW-1185">Reference proteome</keyword>
<feature type="domain" description="Histidine kinase/HSP90-like ATPase" evidence="2">
    <location>
        <begin position="22"/>
        <end position="137"/>
    </location>
</feature>
<organism evidence="3 4">
    <name type="scientific">Actinomadura parmotrematis</name>
    <dbReference type="NCBI Taxonomy" id="2864039"/>
    <lineage>
        <taxon>Bacteria</taxon>
        <taxon>Bacillati</taxon>
        <taxon>Actinomycetota</taxon>
        <taxon>Actinomycetes</taxon>
        <taxon>Streptosporangiales</taxon>
        <taxon>Thermomonosporaceae</taxon>
        <taxon>Actinomadura</taxon>
    </lineage>
</organism>
<dbReference type="InterPro" id="IPR003594">
    <property type="entry name" value="HATPase_dom"/>
</dbReference>
<evidence type="ECO:0000313" key="4">
    <source>
        <dbReference type="Proteomes" id="UP000774570"/>
    </source>
</evidence>
<dbReference type="PANTHER" id="PTHR35526:SF3">
    <property type="entry name" value="ANTI-SIGMA-F FACTOR RSBW"/>
    <property type="match status" value="1"/>
</dbReference>
<keyword evidence="1" id="KW-0723">Serine/threonine-protein kinase</keyword>
<dbReference type="RefSeq" id="WP_220167460.1">
    <property type="nucleotide sequence ID" value="NZ_JAIBOA010000010.1"/>
</dbReference>
<dbReference type="PANTHER" id="PTHR35526">
    <property type="entry name" value="ANTI-SIGMA-F FACTOR RSBW-RELATED"/>
    <property type="match status" value="1"/>
</dbReference>
<keyword evidence="1" id="KW-0418">Kinase</keyword>
<protein>
    <submittedName>
        <fullName evidence="3">ATP-binding protein</fullName>
    </submittedName>
</protein>
<dbReference type="EMBL" id="JAIBOA010000010">
    <property type="protein sequence ID" value="MBW8484234.1"/>
    <property type="molecule type" value="Genomic_DNA"/>
</dbReference>
<evidence type="ECO:0000313" key="3">
    <source>
        <dbReference type="EMBL" id="MBW8484234.1"/>
    </source>
</evidence>
<keyword evidence="3" id="KW-0547">Nucleotide-binding</keyword>